<dbReference type="Pfam" id="PF12833">
    <property type="entry name" value="HTH_18"/>
    <property type="match status" value="1"/>
</dbReference>
<keyword evidence="2" id="KW-0238">DNA-binding</keyword>
<proteinExistence type="predicted"/>
<dbReference type="GeneID" id="92896938"/>
<dbReference type="PANTHER" id="PTHR47894">
    <property type="entry name" value="HTH-TYPE TRANSCRIPTIONAL REGULATOR GADX"/>
    <property type="match status" value="1"/>
</dbReference>
<gene>
    <name evidence="5" type="primary">virS_1</name>
    <name evidence="5" type="ORF">LMG26845_01091</name>
</gene>
<evidence type="ECO:0000313" key="6">
    <source>
        <dbReference type="Proteomes" id="UP000507979"/>
    </source>
</evidence>
<name>A0A6J5A3H1_9BURK</name>
<dbReference type="InterPro" id="IPR018060">
    <property type="entry name" value="HTH_AraC"/>
</dbReference>
<feature type="domain" description="HTH araC/xylS-type" evidence="4">
    <location>
        <begin position="235"/>
        <end position="334"/>
    </location>
</feature>
<dbReference type="PANTHER" id="PTHR47894:SF1">
    <property type="entry name" value="HTH-TYPE TRANSCRIPTIONAL REGULATOR VQSM"/>
    <property type="match status" value="1"/>
</dbReference>
<dbReference type="GO" id="GO:0005829">
    <property type="term" value="C:cytosol"/>
    <property type="evidence" value="ECO:0007669"/>
    <property type="project" value="TreeGrafter"/>
</dbReference>
<dbReference type="RefSeq" id="WP_054431368.1">
    <property type="nucleotide sequence ID" value="NZ_CADIJR010000006.1"/>
</dbReference>
<evidence type="ECO:0000256" key="2">
    <source>
        <dbReference type="ARBA" id="ARBA00023125"/>
    </source>
</evidence>
<dbReference type="GO" id="GO:0000976">
    <property type="term" value="F:transcription cis-regulatory region binding"/>
    <property type="evidence" value="ECO:0007669"/>
    <property type="project" value="TreeGrafter"/>
</dbReference>
<dbReference type="SMART" id="SM00342">
    <property type="entry name" value="HTH_ARAC"/>
    <property type="match status" value="1"/>
</dbReference>
<evidence type="ECO:0000259" key="4">
    <source>
        <dbReference type="PROSITE" id="PS01124"/>
    </source>
</evidence>
<keyword evidence="6" id="KW-1185">Reference proteome</keyword>
<reference evidence="5 6" key="1">
    <citation type="submission" date="2020-04" db="EMBL/GenBank/DDBJ databases">
        <authorList>
            <person name="De Canck E."/>
        </authorList>
    </citation>
    <scope>NUCLEOTIDE SEQUENCE [LARGE SCALE GENOMIC DNA]</scope>
    <source>
        <strain evidence="5 6">LMG 26845</strain>
    </source>
</reference>
<dbReference type="Gene3D" id="1.10.10.60">
    <property type="entry name" value="Homeodomain-like"/>
    <property type="match status" value="1"/>
</dbReference>
<keyword evidence="3" id="KW-0804">Transcription</keyword>
<protein>
    <submittedName>
        <fullName evidence="5">HTH-type transcriptional regulator VirS</fullName>
    </submittedName>
</protein>
<dbReference type="InterPro" id="IPR009057">
    <property type="entry name" value="Homeodomain-like_sf"/>
</dbReference>
<dbReference type="PROSITE" id="PS01124">
    <property type="entry name" value="HTH_ARAC_FAMILY_2"/>
    <property type="match status" value="1"/>
</dbReference>
<dbReference type="Proteomes" id="UP000507979">
    <property type="component" value="Unassembled WGS sequence"/>
</dbReference>
<accession>A0A6J5A3H1</accession>
<dbReference type="SUPFAM" id="SSF46689">
    <property type="entry name" value="Homeodomain-like"/>
    <property type="match status" value="1"/>
</dbReference>
<dbReference type="Pfam" id="PF12625">
    <property type="entry name" value="Arabinose_bd"/>
    <property type="match status" value="1"/>
</dbReference>
<dbReference type="InterPro" id="IPR032687">
    <property type="entry name" value="AraC-type_N"/>
</dbReference>
<evidence type="ECO:0000313" key="5">
    <source>
        <dbReference type="EMBL" id="CAB3633133.1"/>
    </source>
</evidence>
<dbReference type="EMBL" id="CADIJR010000006">
    <property type="protein sequence ID" value="CAB3633133.1"/>
    <property type="molecule type" value="Genomic_DNA"/>
</dbReference>
<evidence type="ECO:0000256" key="1">
    <source>
        <dbReference type="ARBA" id="ARBA00023015"/>
    </source>
</evidence>
<keyword evidence="1" id="KW-0805">Transcription regulation</keyword>
<organism evidence="5 6">
    <name type="scientific">Achromobacter insuavis</name>
    <dbReference type="NCBI Taxonomy" id="1287735"/>
    <lineage>
        <taxon>Bacteria</taxon>
        <taxon>Pseudomonadati</taxon>
        <taxon>Pseudomonadota</taxon>
        <taxon>Betaproteobacteria</taxon>
        <taxon>Burkholderiales</taxon>
        <taxon>Alcaligenaceae</taxon>
        <taxon>Achromobacter</taxon>
    </lineage>
</organism>
<evidence type="ECO:0000256" key="3">
    <source>
        <dbReference type="ARBA" id="ARBA00023163"/>
    </source>
</evidence>
<sequence length="341" mass="37482">MKTASARGVRSGNRRVETFSIPPSAIAGFGLSIERLCERAGVAPSTNWDTGEFFRLWQAVEAELDDRSAGLRFGADGIARGYGIPSIVALHAPDFRQALAALARYKRLTCPELVEVETRGDEAIVRYRWLQATGDVPRLLVDTTLASLKEMAHRGSAGRVTPIRLELTRRSADQTLLRDHFGCPILFSATSDTMVFERAALDVPFATASDGAFAQVTEGLEQRLAEGEGFPALIADVRVAIARQLSEGRSSDIAAVSGRLLTSRRTLQRRLSAQGTTFQQQLDSVRRTTANRLLSTTELDAVAIAMLLGFAEPNSFARAFRNWEQTTPVRWRERHVPLSNP</sequence>
<dbReference type="AlphaFoldDB" id="A0A6J5A3H1"/>
<dbReference type="GO" id="GO:0003700">
    <property type="term" value="F:DNA-binding transcription factor activity"/>
    <property type="evidence" value="ECO:0007669"/>
    <property type="project" value="InterPro"/>
</dbReference>